<sequence>MPHLSPRTLTVLAASALLVAGAATTLAPASYAAGETCRGLAATIVGTPDTSVLEGSDGDDVIVAGGAGSVAAGDGDDVICAGDGTLELNGGDGQDILDVTATTLPDGVLLYPGDGDDEVYGGVGDDLVVDGFDASVDHGDDLISTAGGDDTVVSGNFPVEAGLRVDADVIDLGDGDDVLTRRGDPRTTSLTGGGGQDSLAFSAAATPDPAAVLSIDNVAQTARVGEVPLATWDGFESFVVGDADDDPEPVGGVAFRGTGADERLSTLGQAGSLDVRLGGGDDVLDVRLGEYSGQVLGGPGTDLVQASGVRGFTDVAADLAAGRIEWTVSPVGGLDLAAVEDLRVTDADRVSLIGDAVANVFSTDRTCHTRLVGAGGPDLLRVGRPVTVDPDTTQGQRCGASPAVIQGGPGNDRLTGRKTDDVLTGGPGRDVANGLLGRDRCVAEVRYACELR</sequence>
<protein>
    <submittedName>
        <fullName evidence="2">Unannotated protein</fullName>
    </submittedName>
</protein>
<proteinExistence type="predicted"/>
<organism evidence="2">
    <name type="scientific">freshwater metagenome</name>
    <dbReference type="NCBI Taxonomy" id="449393"/>
    <lineage>
        <taxon>unclassified sequences</taxon>
        <taxon>metagenomes</taxon>
        <taxon>ecological metagenomes</taxon>
    </lineage>
</organism>
<feature type="region of interest" description="Disordered" evidence="1">
    <location>
        <begin position="176"/>
        <end position="195"/>
    </location>
</feature>
<dbReference type="EMBL" id="CAEZXR010000343">
    <property type="protein sequence ID" value="CAB4727240.1"/>
    <property type="molecule type" value="Genomic_DNA"/>
</dbReference>
<dbReference type="Gene3D" id="2.150.10.10">
    <property type="entry name" value="Serralysin-like metalloprotease, C-terminal"/>
    <property type="match status" value="1"/>
</dbReference>
<dbReference type="Pfam" id="PF00353">
    <property type="entry name" value="HemolysinCabind"/>
    <property type="match status" value="3"/>
</dbReference>
<reference evidence="2" key="1">
    <citation type="submission" date="2020-05" db="EMBL/GenBank/DDBJ databases">
        <authorList>
            <person name="Chiriac C."/>
            <person name="Salcher M."/>
            <person name="Ghai R."/>
            <person name="Kavagutti S V."/>
        </authorList>
    </citation>
    <scope>NUCLEOTIDE SEQUENCE</scope>
</reference>
<dbReference type="PRINTS" id="PR00313">
    <property type="entry name" value="CABNDNGRPT"/>
</dbReference>
<dbReference type="GO" id="GO:0005509">
    <property type="term" value="F:calcium ion binding"/>
    <property type="evidence" value="ECO:0007669"/>
    <property type="project" value="InterPro"/>
</dbReference>
<dbReference type="SUPFAM" id="SSF51120">
    <property type="entry name" value="beta-Roll"/>
    <property type="match status" value="2"/>
</dbReference>
<name>A0A6J6RWV9_9ZZZZ</name>
<accession>A0A6J6RWV9</accession>
<dbReference type="InterPro" id="IPR001343">
    <property type="entry name" value="Hemolysn_Ca-bd"/>
</dbReference>
<dbReference type="AlphaFoldDB" id="A0A6J6RWV9"/>
<dbReference type="InterPro" id="IPR011049">
    <property type="entry name" value="Serralysin-like_metalloprot_C"/>
</dbReference>
<evidence type="ECO:0000256" key="1">
    <source>
        <dbReference type="SAM" id="MobiDB-lite"/>
    </source>
</evidence>
<gene>
    <name evidence="2" type="ORF">UFOPK2579_02360</name>
</gene>
<evidence type="ECO:0000313" key="2">
    <source>
        <dbReference type="EMBL" id="CAB4727240.1"/>
    </source>
</evidence>